<protein>
    <recommendedName>
        <fullName evidence="3">Immunity protein 30</fullName>
    </recommendedName>
</protein>
<dbReference type="OrthoDB" id="2454513at2"/>
<accession>A0A285P773</accession>
<dbReference type="EMBL" id="OBEK01000004">
    <property type="protein sequence ID" value="SNZ15976.1"/>
    <property type="molecule type" value="Genomic_DNA"/>
</dbReference>
<gene>
    <name evidence="1" type="ORF">SAMN05421503_2821</name>
</gene>
<proteinExistence type="predicted"/>
<dbReference type="Proteomes" id="UP000219356">
    <property type="component" value="Unassembled WGS sequence"/>
</dbReference>
<organism evidence="1 2">
    <name type="scientific">Terribacillus aidingensis</name>
    <dbReference type="NCBI Taxonomy" id="586416"/>
    <lineage>
        <taxon>Bacteria</taxon>
        <taxon>Bacillati</taxon>
        <taxon>Bacillota</taxon>
        <taxon>Bacilli</taxon>
        <taxon>Bacillales</taxon>
        <taxon>Bacillaceae</taxon>
        <taxon>Terribacillus</taxon>
    </lineage>
</organism>
<evidence type="ECO:0008006" key="3">
    <source>
        <dbReference type="Google" id="ProtNLM"/>
    </source>
</evidence>
<evidence type="ECO:0000313" key="2">
    <source>
        <dbReference type="Proteomes" id="UP000219356"/>
    </source>
</evidence>
<evidence type="ECO:0000313" key="1">
    <source>
        <dbReference type="EMBL" id="SNZ15976.1"/>
    </source>
</evidence>
<keyword evidence="2" id="KW-1185">Reference proteome</keyword>
<dbReference type="AlphaFoldDB" id="A0A285P773"/>
<dbReference type="RefSeq" id="WP_097043051.1">
    <property type="nucleotide sequence ID" value="NZ_OBEK01000004.1"/>
</dbReference>
<reference evidence="2" key="1">
    <citation type="submission" date="2017-09" db="EMBL/GenBank/DDBJ databases">
        <authorList>
            <person name="Varghese N."/>
            <person name="Submissions S."/>
        </authorList>
    </citation>
    <scope>NUCLEOTIDE SEQUENCE [LARGE SCALE GENOMIC DNA]</scope>
    <source>
        <strain evidence="2">CGMCC 1.8913</strain>
    </source>
</reference>
<sequence length="115" mass="13451">MKNRLRKAYENWETELDKNEWYFSDCFDALAARLSPSEAFDSIPDILDVLLHVKETYLLNETLDFLLIIYNTANTTELHPALLAKCYEINCKLELLGDSYSKSAWDELKKMLRVP</sequence>
<name>A0A285P773_9BACI</name>